<dbReference type="PANTHER" id="PTHR33223">
    <property type="entry name" value="CCHC-TYPE DOMAIN-CONTAINING PROTEIN"/>
    <property type="match status" value="1"/>
</dbReference>
<protein>
    <recommendedName>
        <fullName evidence="2">Retrotransposon gag domain-containing protein</fullName>
    </recommendedName>
</protein>
<dbReference type="AlphaFoldDB" id="A0AAW2SH80"/>
<evidence type="ECO:0000256" key="1">
    <source>
        <dbReference type="SAM" id="MobiDB-lite"/>
    </source>
</evidence>
<feature type="region of interest" description="Disordered" evidence="1">
    <location>
        <begin position="214"/>
        <end position="252"/>
    </location>
</feature>
<comment type="caution">
    <text evidence="3">The sequence shown here is derived from an EMBL/GenBank/DDBJ whole genome shotgun (WGS) entry which is preliminary data.</text>
</comment>
<accession>A0AAW2SH80</accession>
<evidence type="ECO:0000259" key="2">
    <source>
        <dbReference type="Pfam" id="PF03732"/>
    </source>
</evidence>
<name>A0AAW2SH80_9LAMI</name>
<gene>
    <name evidence="3" type="ORF">Slati_4534000</name>
</gene>
<proteinExistence type="predicted"/>
<dbReference type="InterPro" id="IPR005162">
    <property type="entry name" value="Retrotrans_gag_dom"/>
</dbReference>
<reference evidence="3" key="1">
    <citation type="submission" date="2020-06" db="EMBL/GenBank/DDBJ databases">
        <authorList>
            <person name="Li T."/>
            <person name="Hu X."/>
            <person name="Zhang T."/>
            <person name="Song X."/>
            <person name="Zhang H."/>
            <person name="Dai N."/>
            <person name="Sheng W."/>
            <person name="Hou X."/>
            <person name="Wei L."/>
        </authorList>
    </citation>
    <scope>NUCLEOTIDE SEQUENCE</scope>
    <source>
        <strain evidence="3">KEN1</strain>
        <tissue evidence="3">Leaf</tissue>
    </source>
</reference>
<dbReference type="EMBL" id="JACGWN010000018">
    <property type="protein sequence ID" value="KAL0391489.1"/>
    <property type="molecule type" value="Genomic_DNA"/>
</dbReference>
<organism evidence="3">
    <name type="scientific">Sesamum latifolium</name>
    <dbReference type="NCBI Taxonomy" id="2727402"/>
    <lineage>
        <taxon>Eukaryota</taxon>
        <taxon>Viridiplantae</taxon>
        <taxon>Streptophyta</taxon>
        <taxon>Embryophyta</taxon>
        <taxon>Tracheophyta</taxon>
        <taxon>Spermatophyta</taxon>
        <taxon>Magnoliopsida</taxon>
        <taxon>eudicotyledons</taxon>
        <taxon>Gunneridae</taxon>
        <taxon>Pentapetalae</taxon>
        <taxon>asterids</taxon>
        <taxon>lamiids</taxon>
        <taxon>Lamiales</taxon>
        <taxon>Pedaliaceae</taxon>
        <taxon>Sesamum</taxon>
    </lineage>
</organism>
<feature type="domain" description="Retrotransposon gag" evidence="2">
    <location>
        <begin position="17"/>
        <end position="103"/>
    </location>
</feature>
<dbReference type="PANTHER" id="PTHR33223:SF3">
    <property type="match status" value="1"/>
</dbReference>
<reference evidence="3" key="2">
    <citation type="journal article" date="2024" name="Plant">
        <title>Genomic evolution and insights into agronomic trait innovations of Sesamum species.</title>
        <authorList>
            <person name="Miao H."/>
            <person name="Wang L."/>
            <person name="Qu L."/>
            <person name="Liu H."/>
            <person name="Sun Y."/>
            <person name="Le M."/>
            <person name="Wang Q."/>
            <person name="Wei S."/>
            <person name="Zheng Y."/>
            <person name="Lin W."/>
            <person name="Duan Y."/>
            <person name="Cao H."/>
            <person name="Xiong S."/>
            <person name="Wang X."/>
            <person name="Wei L."/>
            <person name="Li C."/>
            <person name="Ma Q."/>
            <person name="Ju M."/>
            <person name="Zhao R."/>
            <person name="Li G."/>
            <person name="Mu C."/>
            <person name="Tian Q."/>
            <person name="Mei H."/>
            <person name="Zhang T."/>
            <person name="Gao T."/>
            <person name="Zhang H."/>
        </authorList>
    </citation>
    <scope>NUCLEOTIDE SEQUENCE</scope>
    <source>
        <strain evidence="3">KEN1</strain>
    </source>
</reference>
<feature type="compositionally biased region" description="Basic and acidic residues" evidence="1">
    <location>
        <begin position="234"/>
        <end position="252"/>
    </location>
</feature>
<evidence type="ECO:0000313" key="3">
    <source>
        <dbReference type="EMBL" id="KAL0391489.1"/>
    </source>
</evidence>
<sequence length="314" mass="36775">MRPQGIAEEHVKLRASPFSLADQAKDWLYFLPLRSITNWNDLKKKFLEKYFPASRATTIWKEISGIHQFVGESFFEYWGRFKQLVESYPHHQIPDHLLIQYFYEVQIRYDDPPRSNEVSMAAFDDRLNKLTSFVEKIAIEKHQQGDFSENNKGDMTLSPTPIPPDGRITRIRAMVPNPKTFRDPNTDRLCHLLHLIPNQQNASAIVLLSGKGLQSNVDKNDTKRGHAQKRKPKKEIEIAQEQDDKPKEDHPKVLVTRPSFAERFTKSKKEEEEKDIFETFRKVKENIPLLDSIKQIPRYAKFLKELCTNKDKLM</sequence>
<dbReference type="Pfam" id="PF03732">
    <property type="entry name" value="Retrotrans_gag"/>
    <property type="match status" value="1"/>
</dbReference>
<feature type="region of interest" description="Disordered" evidence="1">
    <location>
        <begin position="145"/>
        <end position="167"/>
    </location>
</feature>